<feature type="region of interest" description="Disordered" evidence="1">
    <location>
        <begin position="422"/>
        <end position="444"/>
    </location>
</feature>
<evidence type="ECO:0000256" key="1">
    <source>
        <dbReference type="SAM" id="MobiDB-lite"/>
    </source>
</evidence>
<dbReference type="RefSeq" id="XP_013890619.1">
    <property type="nucleotide sequence ID" value="XM_014035165.1"/>
</dbReference>
<gene>
    <name evidence="2" type="ORF">MNEG_16365</name>
</gene>
<feature type="non-terminal residue" evidence="2">
    <location>
        <position position="1"/>
    </location>
</feature>
<sequence>IAEDMAGPVTAAAADKLTATMCYLVPAAPGTLSRLLRTAAAAPDGWLPLWRLEGQPTGAISRQLTIWDYSPKPVAQAEDGRALTYPGVPVQAPRAAAARRHARTTARTYTCEQDTRALALRLAAAQLRAQAAEADADAAGAARPLPPHPAGQPRAVASYSAGGAAATVSVLRPAVAKLALGAPNVAVDVHTALETAAIELHLDLEPVSAAAASAAAAGGAAPVRVGPPSGVGTISVDFGAAASYSAVVALHGGSHRLALLSSASTVLLRGADPPEWVTQQLRAADAAAAGSARDVPPVAALLRNAQGEQWLLCCDALATASVSANLGRLWPKQPQGLRCWHSRGSLLATVRERGGGGAGGSAAAPGRGRLRRSGSLDKPPPSARRGELGLASRRMRFQDTLSSPLTTLEEVEAGASVATTSEINSLPTLSEANTLGTGDTQEGGSVTSAGLAAAAAQWTLQSAVPQWLTSLLDAVAVPWASSAQAAAWRVPEGLALARPARAGGSVVAHTEALPDTGLNRAFLW</sequence>
<feature type="compositionally biased region" description="Polar residues" evidence="1">
    <location>
        <begin position="422"/>
        <end position="442"/>
    </location>
</feature>
<protein>
    <submittedName>
        <fullName evidence="2">Uncharacterized protein</fullName>
    </submittedName>
</protein>
<dbReference type="EMBL" id="KK106497">
    <property type="protein sequence ID" value="KIY91599.1"/>
    <property type="molecule type" value="Genomic_DNA"/>
</dbReference>
<dbReference type="AlphaFoldDB" id="A0A0D2LHV1"/>
<dbReference type="Proteomes" id="UP000054498">
    <property type="component" value="Unassembled WGS sequence"/>
</dbReference>
<evidence type="ECO:0000313" key="2">
    <source>
        <dbReference type="EMBL" id="KIY91599.1"/>
    </source>
</evidence>
<dbReference type="GeneID" id="25734117"/>
<feature type="region of interest" description="Disordered" evidence="1">
    <location>
        <begin position="350"/>
        <end position="389"/>
    </location>
</feature>
<name>A0A0D2LHV1_9CHLO</name>
<dbReference type="KEGG" id="mng:MNEG_16365"/>
<evidence type="ECO:0000313" key="3">
    <source>
        <dbReference type="Proteomes" id="UP000054498"/>
    </source>
</evidence>
<reference evidence="2 3" key="1">
    <citation type="journal article" date="2013" name="BMC Genomics">
        <title>Reconstruction of the lipid metabolism for the microalga Monoraphidium neglectum from its genome sequence reveals characteristics suitable for biofuel production.</title>
        <authorList>
            <person name="Bogen C."/>
            <person name="Al-Dilaimi A."/>
            <person name="Albersmeier A."/>
            <person name="Wichmann J."/>
            <person name="Grundmann M."/>
            <person name="Rupp O."/>
            <person name="Lauersen K.J."/>
            <person name="Blifernez-Klassen O."/>
            <person name="Kalinowski J."/>
            <person name="Goesmann A."/>
            <person name="Mussgnug J.H."/>
            <person name="Kruse O."/>
        </authorList>
    </citation>
    <scope>NUCLEOTIDE SEQUENCE [LARGE SCALE GENOMIC DNA]</scope>
    <source>
        <strain evidence="2 3">SAG 48.87</strain>
    </source>
</reference>
<organism evidence="2 3">
    <name type="scientific">Monoraphidium neglectum</name>
    <dbReference type="NCBI Taxonomy" id="145388"/>
    <lineage>
        <taxon>Eukaryota</taxon>
        <taxon>Viridiplantae</taxon>
        <taxon>Chlorophyta</taxon>
        <taxon>core chlorophytes</taxon>
        <taxon>Chlorophyceae</taxon>
        <taxon>CS clade</taxon>
        <taxon>Sphaeropleales</taxon>
        <taxon>Selenastraceae</taxon>
        <taxon>Monoraphidium</taxon>
    </lineage>
</organism>
<keyword evidence="3" id="KW-1185">Reference proteome</keyword>
<proteinExistence type="predicted"/>
<accession>A0A0D2LHV1</accession>